<dbReference type="Pfam" id="PF02687">
    <property type="entry name" value="FtsX"/>
    <property type="match status" value="2"/>
</dbReference>
<reference evidence="9" key="1">
    <citation type="submission" date="2020-09" db="EMBL/GenBank/DDBJ databases">
        <authorList>
            <person name="Kim M.K."/>
        </authorList>
    </citation>
    <scope>NUCLEOTIDE SEQUENCE</scope>
    <source>
        <strain evidence="9">BT702</strain>
    </source>
</reference>
<dbReference type="EMBL" id="JACWZY010000003">
    <property type="protein sequence ID" value="MBD2699972.1"/>
    <property type="molecule type" value="Genomic_DNA"/>
</dbReference>
<feature type="transmembrane region" description="Helical" evidence="6">
    <location>
        <begin position="429"/>
        <end position="450"/>
    </location>
</feature>
<feature type="domain" description="ABC3 transporter permease C-terminal" evidence="7">
    <location>
        <begin position="761"/>
        <end position="873"/>
    </location>
</feature>
<sequence length="880" mass="98316">MGRLTEGEGGFLRPPRWADWLLNHFSPYGLEDELQGDMLEMYTYWVKTVGLSRARWRYVLAVMRLIRPFSRPRTKQRNDYSHPECRTTFILHPDMLRNYIKVAWRNLWRHKLYSLINIGGLALSLTSSTFVGLWVYDERSYDTFHNDADRIYRIAKDFVTRGGARTPDATTPAALVPALQNELPEIQAATRLYPNWGQKYLIKQGDQRFYEEGVYRVDPNFFTVFSFPFLSGNAQTALATPKSIVLTDSAAHKYFGNENPMGKRLTLDANLGDFIVSGVLANIPSNTHFTFDFLIPLRTLGPTLDSNWKTYNFYTYVKLKPNANAESFTTKVQSLVKHHQPDDLNQFYIQPLTRIHLTSKLKWELAPNGDQSYVRILSYVALFVLIVAAINYINLATARAARRAREVGVRKVAGAHRQSLIGQFLGEGVLFALMAGLIAIGLLFLLLPFFNQFVEKQLSLSNQQGWMVSLFVMLLASGTGLLAGIYPALVLSSYEPVQVLKGQNLPSSTFSRLRQGLVTGQFAVSAGLIIGTIIVTQQLHFLRTSPLGFDKEQVMVLPNVGGLTNLDALRQELVALPGVSKTGAASDAIGQTNSTMSMALKGTDKGVTVNFITVDNQGLDVLGIQLKQGRLFSTQFPSDSTTSLLVNETAARHLDLNHPLGSIINTNLQGNYRTVVGVVKDFHYSSLHQTIQPFAFLLGRQNLSNLLVKLNSSNVEATIDAIQHKWDVLVPGRPFSYSFIDERFAALHHADTLFEHIFTGITLIALLIACLGLFALATFMTERRTKEIGVRKVLGASELSIVALITRDFLQLVLLATLLASPVAYYFMSGWLQGFAYKINIEWWMFALAGLLAMVIALLTVSYQSIKAALMNPVKSLRSD</sequence>
<keyword evidence="4 6" id="KW-1133">Transmembrane helix</keyword>
<dbReference type="PANTHER" id="PTHR30572">
    <property type="entry name" value="MEMBRANE COMPONENT OF TRANSPORTER-RELATED"/>
    <property type="match status" value="1"/>
</dbReference>
<organism evidence="9 10">
    <name type="scientific">Spirosoma profusum</name>
    <dbReference type="NCBI Taxonomy" id="2771354"/>
    <lineage>
        <taxon>Bacteria</taxon>
        <taxon>Pseudomonadati</taxon>
        <taxon>Bacteroidota</taxon>
        <taxon>Cytophagia</taxon>
        <taxon>Cytophagales</taxon>
        <taxon>Cytophagaceae</taxon>
        <taxon>Spirosoma</taxon>
    </lineage>
</organism>
<evidence type="ECO:0000256" key="3">
    <source>
        <dbReference type="ARBA" id="ARBA00022692"/>
    </source>
</evidence>
<dbReference type="Pfam" id="PF12704">
    <property type="entry name" value="MacB_PCD"/>
    <property type="match status" value="2"/>
</dbReference>
<evidence type="ECO:0000313" key="9">
    <source>
        <dbReference type="EMBL" id="MBD2699972.1"/>
    </source>
</evidence>
<dbReference type="RefSeq" id="WP_190885834.1">
    <property type="nucleotide sequence ID" value="NZ_JACWZY010000003.1"/>
</dbReference>
<keyword evidence="5 6" id="KW-0472">Membrane</keyword>
<dbReference type="InterPro" id="IPR003838">
    <property type="entry name" value="ABC3_permease_C"/>
</dbReference>
<feature type="transmembrane region" description="Helical" evidence="6">
    <location>
        <begin position="757"/>
        <end position="779"/>
    </location>
</feature>
<feature type="transmembrane region" description="Helical" evidence="6">
    <location>
        <begin position="843"/>
        <end position="863"/>
    </location>
</feature>
<dbReference type="AlphaFoldDB" id="A0A927ATE1"/>
<dbReference type="InterPro" id="IPR025857">
    <property type="entry name" value="MacB_PCD"/>
</dbReference>
<accession>A0A927ATE1</accession>
<feature type="transmembrane region" description="Helical" evidence="6">
    <location>
        <begin position="515"/>
        <end position="535"/>
    </location>
</feature>
<evidence type="ECO:0000313" key="10">
    <source>
        <dbReference type="Proteomes" id="UP000598820"/>
    </source>
</evidence>
<dbReference type="GO" id="GO:0005886">
    <property type="term" value="C:plasma membrane"/>
    <property type="evidence" value="ECO:0007669"/>
    <property type="project" value="UniProtKB-SubCell"/>
</dbReference>
<keyword evidence="2" id="KW-1003">Cell membrane</keyword>
<evidence type="ECO:0000259" key="8">
    <source>
        <dbReference type="Pfam" id="PF12704"/>
    </source>
</evidence>
<evidence type="ECO:0000256" key="6">
    <source>
        <dbReference type="SAM" id="Phobius"/>
    </source>
</evidence>
<evidence type="ECO:0000256" key="2">
    <source>
        <dbReference type="ARBA" id="ARBA00022475"/>
    </source>
</evidence>
<dbReference type="InterPro" id="IPR050250">
    <property type="entry name" value="Macrolide_Exporter_MacB"/>
</dbReference>
<keyword evidence="3 6" id="KW-0812">Transmembrane</keyword>
<name>A0A927ATE1_9BACT</name>
<evidence type="ECO:0000256" key="1">
    <source>
        <dbReference type="ARBA" id="ARBA00004651"/>
    </source>
</evidence>
<feature type="domain" description="MacB-like periplasmic core" evidence="8">
    <location>
        <begin position="114"/>
        <end position="334"/>
    </location>
</feature>
<proteinExistence type="predicted"/>
<evidence type="ECO:0000256" key="5">
    <source>
        <dbReference type="ARBA" id="ARBA00023136"/>
    </source>
</evidence>
<evidence type="ECO:0000259" key="7">
    <source>
        <dbReference type="Pfam" id="PF02687"/>
    </source>
</evidence>
<gene>
    <name evidence="9" type="ORF">IC229_04955</name>
</gene>
<feature type="transmembrane region" description="Helical" evidence="6">
    <location>
        <begin position="376"/>
        <end position="395"/>
    </location>
</feature>
<feature type="domain" description="MacB-like periplasmic core" evidence="8">
    <location>
        <begin position="552"/>
        <end position="723"/>
    </location>
</feature>
<dbReference type="NCBIfam" id="NF038404">
    <property type="entry name" value="perm_prefix_2"/>
    <property type="match status" value="1"/>
</dbReference>
<feature type="transmembrane region" description="Helical" evidence="6">
    <location>
        <begin position="809"/>
        <end position="828"/>
    </location>
</feature>
<evidence type="ECO:0000256" key="4">
    <source>
        <dbReference type="ARBA" id="ARBA00022989"/>
    </source>
</evidence>
<dbReference type="InterPro" id="IPR047699">
    <property type="entry name" value="Permease_put_prefix"/>
</dbReference>
<dbReference type="Proteomes" id="UP000598820">
    <property type="component" value="Unassembled WGS sequence"/>
</dbReference>
<dbReference type="PANTHER" id="PTHR30572:SF18">
    <property type="entry name" value="ABC-TYPE MACROLIDE FAMILY EXPORT SYSTEM PERMEASE COMPONENT 2"/>
    <property type="match status" value="1"/>
</dbReference>
<protein>
    <submittedName>
        <fullName evidence="9">ABC transporter permease</fullName>
    </submittedName>
</protein>
<feature type="transmembrane region" description="Helical" evidence="6">
    <location>
        <begin position="470"/>
        <end position="494"/>
    </location>
</feature>
<dbReference type="GO" id="GO:0022857">
    <property type="term" value="F:transmembrane transporter activity"/>
    <property type="evidence" value="ECO:0007669"/>
    <property type="project" value="TreeGrafter"/>
</dbReference>
<comment type="caution">
    <text evidence="9">The sequence shown here is derived from an EMBL/GenBank/DDBJ whole genome shotgun (WGS) entry which is preliminary data.</text>
</comment>
<feature type="domain" description="ABC3 transporter permease C-terminal" evidence="7">
    <location>
        <begin position="380"/>
        <end position="496"/>
    </location>
</feature>
<keyword evidence="10" id="KW-1185">Reference proteome</keyword>
<comment type="subcellular location">
    <subcellularLocation>
        <location evidence="1">Cell membrane</location>
        <topology evidence="1">Multi-pass membrane protein</topology>
    </subcellularLocation>
</comment>